<protein>
    <submittedName>
        <fullName evidence="3">GHKL domain-containing protein</fullName>
    </submittedName>
</protein>
<evidence type="ECO:0000256" key="1">
    <source>
        <dbReference type="SAM" id="Phobius"/>
    </source>
</evidence>
<comment type="caution">
    <text evidence="3">The sequence shown here is derived from an EMBL/GenBank/DDBJ whole genome shotgun (WGS) entry which is preliminary data.</text>
</comment>
<dbReference type="EMBL" id="JBBMFS010000003">
    <property type="protein sequence ID" value="MEQ2554342.1"/>
    <property type="molecule type" value="Genomic_DNA"/>
</dbReference>
<sequence length="450" mass="50013">MNTTLINENMYQLLLSAKDSVGILLFQMIMLEMALLFIRTIRNDIQRRRTGNENGYKKDTFLGNRGNYMVCVAAAFLVLTAANQLIVAKGLAIYMLVLSEGVVLGVLTGVLTGGNIKKAMVTTGVLTVAAGIACVLGERFYNGAEDSVMLSAAFIAFLEFVLADALVKRELYQLHPKELGLLALTILICAAVSAGMLSDRVPDRGMGTIVVAGVLLNESFLIVLLCRIKSMQKNEQAAEKALQESAYQKQYMDSVAVLDEHVRKMRHDLKNHVNTLNMLLSDEEHGQERAKQYLLEYVRQTAALQEFVKTKNSVADAVLNAKLMYCKEQDIPAVISVDKNIRGLTQTELCCVLGNLLDNAIEAELKLSKAQRKIEIKIVMIEEVLDILIRNRIAESVLQDVQKVKNIGTTKQDAENHGFGLKNVREIVKKYDGFMDLYEDSGCFCVHIRI</sequence>
<feature type="domain" description="Sensor histidine kinase NatK-like C-terminal" evidence="2">
    <location>
        <begin position="347"/>
        <end position="450"/>
    </location>
</feature>
<proteinExistence type="predicted"/>
<reference evidence="3" key="1">
    <citation type="submission" date="2024-03" db="EMBL/GenBank/DDBJ databases">
        <title>Human intestinal bacterial collection.</title>
        <authorList>
            <person name="Pauvert C."/>
            <person name="Hitch T.C.A."/>
            <person name="Clavel T."/>
        </authorList>
    </citation>
    <scope>NUCLEOTIDE SEQUENCE [LARGE SCALE GENOMIC DNA]</scope>
    <source>
        <strain evidence="3">CLA-AA-H89B</strain>
    </source>
</reference>
<feature type="transmembrane region" description="Helical" evidence="1">
    <location>
        <begin position="209"/>
        <end position="226"/>
    </location>
</feature>
<keyword evidence="4" id="KW-1185">Reference proteome</keyword>
<dbReference type="CDD" id="cd16935">
    <property type="entry name" value="HATPase_AgrC-ComD-like"/>
    <property type="match status" value="1"/>
</dbReference>
<dbReference type="PANTHER" id="PTHR40448:SF1">
    <property type="entry name" value="TWO-COMPONENT SENSOR HISTIDINE KINASE"/>
    <property type="match status" value="1"/>
</dbReference>
<keyword evidence="1" id="KW-0812">Transmembrane</keyword>
<gene>
    <name evidence="3" type="ORF">WMO37_04820</name>
</gene>
<evidence type="ECO:0000259" key="2">
    <source>
        <dbReference type="Pfam" id="PF14501"/>
    </source>
</evidence>
<feature type="transmembrane region" description="Helical" evidence="1">
    <location>
        <begin position="66"/>
        <end position="86"/>
    </location>
</feature>
<feature type="transmembrane region" description="Helical" evidence="1">
    <location>
        <begin position="119"/>
        <end position="141"/>
    </location>
</feature>
<evidence type="ECO:0000313" key="3">
    <source>
        <dbReference type="EMBL" id="MEQ2554342.1"/>
    </source>
</evidence>
<name>A0ABV1H4N2_9FIRM</name>
<feature type="transmembrane region" description="Helical" evidence="1">
    <location>
        <begin position="179"/>
        <end position="197"/>
    </location>
</feature>
<feature type="transmembrane region" description="Helical" evidence="1">
    <location>
        <begin position="92"/>
        <end position="112"/>
    </location>
</feature>
<keyword evidence="1" id="KW-1133">Transmembrane helix</keyword>
<accession>A0ABV1H4N2</accession>
<organism evidence="3 4">
    <name type="scientific">Lachnospira intestinalis</name>
    <dbReference type="NCBI Taxonomy" id="3133158"/>
    <lineage>
        <taxon>Bacteria</taxon>
        <taxon>Bacillati</taxon>
        <taxon>Bacillota</taxon>
        <taxon>Clostridia</taxon>
        <taxon>Lachnospirales</taxon>
        <taxon>Lachnospiraceae</taxon>
        <taxon>Lachnospira</taxon>
    </lineage>
</organism>
<feature type="transmembrane region" description="Helical" evidence="1">
    <location>
        <begin position="147"/>
        <end position="167"/>
    </location>
</feature>
<dbReference type="PANTHER" id="PTHR40448">
    <property type="entry name" value="TWO-COMPONENT SENSOR HISTIDINE KINASE"/>
    <property type="match status" value="1"/>
</dbReference>
<evidence type="ECO:0000313" key="4">
    <source>
        <dbReference type="Proteomes" id="UP001546774"/>
    </source>
</evidence>
<dbReference type="Gene3D" id="3.30.565.10">
    <property type="entry name" value="Histidine kinase-like ATPase, C-terminal domain"/>
    <property type="match status" value="1"/>
</dbReference>
<dbReference type="SUPFAM" id="SSF55874">
    <property type="entry name" value="ATPase domain of HSP90 chaperone/DNA topoisomerase II/histidine kinase"/>
    <property type="match status" value="1"/>
</dbReference>
<feature type="transmembrane region" description="Helical" evidence="1">
    <location>
        <begin position="20"/>
        <end position="38"/>
    </location>
</feature>
<keyword evidence="1" id="KW-0472">Membrane</keyword>
<dbReference type="InterPro" id="IPR032834">
    <property type="entry name" value="NatK-like_C"/>
</dbReference>
<dbReference type="Pfam" id="PF14501">
    <property type="entry name" value="HATPase_c_5"/>
    <property type="match status" value="1"/>
</dbReference>
<dbReference type="InterPro" id="IPR036890">
    <property type="entry name" value="HATPase_C_sf"/>
</dbReference>
<dbReference type="Proteomes" id="UP001546774">
    <property type="component" value="Unassembled WGS sequence"/>
</dbReference>